<dbReference type="Proteomes" id="UP001341840">
    <property type="component" value="Unassembled WGS sequence"/>
</dbReference>
<evidence type="ECO:0000313" key="3">
    <source>
        <dbReference type="Proteomes" id="UP001341840"/>
    </source>
</evidence>
<feature type="compositionally biased region" description="Basic and acidic residues" evidence="1">
    <location>
        <begin position="44"/>
        <end position="58"/>
    </location>
</feature>
<proteinExistence type="predicted"/>
<organism evidence="2 3">
    <name type="scientific">Stylosanthes scabra</name>
    <dbReference type="NCBI Taxonomy" id="79078"/>
    <lineage>
        <taxon>Eukaryota</taxon>
        <taxon>Viridiplantae</taxon>
        <taxon>Streptophyta</taxon>
        <taxon>Embryophyta</taxon>
        <taxon>Tracheophyta</taxon>
        <taxon>Spermatophyta</taxon>
        <taxon>Magnoliopsida</taxon>
        <taxon>eudicotyledons</taxon>
        <taxon>Gunneridae</taxon>
        <taxon>Pentapetalae</taxon>
        <taxon>rosids</taxon>
        <taxon>fabids</taxon>
        <taxon>Fabales</taxon>
        <taxon>Fabaceae</taxon>
        <taxon>Papilionoideae</taxon>
        <taxon>50 kb inversion clade</taxon>
        <taxon>dalbergioids sensu lato</taxon>
        <taxon>Dalbergieae</taxon>
        <taxon>Pterocarpus clade</taxon>
        <taxon>Stylosanthes</taxon>
    </lineage>
</organism>
<accession>A0ABU6ZF75</accession>
<protein>
    <submittedName>
        <fullName evidence="2">Uncharacterized protein</fullName>
    </submittedName>
</protein>
<name>A0ABU6ZF75_9FABA</name>
<keyword evidence="3" id="KW-1185">Reference proteome</keyword>
<feature type="region of interest" description="Disordered" evidence="1">
    <location>
        <begin position="44"/>
        <end position="66"/>
    </location>
</feature>
<reference evidence="2 3" key="1">
    <citation type="journal article" date="2023" name="Plants (Basel)">
        <title>Bridging the Gap: Combining Genomics and Transcriptomics Approaches to Understand Stylosanthes scabra, an Orphan Legume from the Brazilian Caatinga.</title>
        <authorList>
            <person name="Ferreira-Neto J.R.C."/>
            <person name="da Silva M.D."/>
            <person name="Binneck E."/>
            <person name="de Melo N.F."/>
            <person name="da Silva R.H."/>
            <person name="de Melo A.L.T.M."/>
            <person name="Pandolfi V."/>
            <person name="Bustamante F.O."/>
            <person name="Brasileiro-Vidal A.C."/>
            <person name="Benko-Iseppon A.M."/>
        </authorList>
    </citation>
    <scope>NUCLEOTIDE SEQUENCE [LARGE SCALE GENOMIC DNA]</scope>
    <source>
        <tissue evidence="2">Leaves</tissue>
    </source>
</reference>
<evidence type="ECO:0000256" key="1">
    <source>
        <dbReference type="SAM" id="MobiDB-lite"/>
    </source>
</evidence>
<comment type="caution">
    <text evidence="2">The sequence shown here is derived from an EMBL/GenBank/DDBJ whole genome shotgun (WGS) entry which is preliminary data.</text>
</comment>
<sequence>MTKGKSFSDSECYITHPFKCGADFAESSSLGSVRMSSFSITQKKDTFQKRREEEDAKKKVVGSKAA</sequence>
<gene>
    <name evidence="2" type="ORF">PIB30_046280</name>
</gene>
<dbReference type="EMBL" id="JASCZI010272148">
    <property type="protein sequence ID" value="MED6220599.1"/>
    <property type="molecule type" value="Genomic_DNA"/>
</dbReference>
<evidence type="ECO:0000313" key="2">
    <source>
        <dbReference type="EMBL" id="MED6220599.1"/>
    </source>
</evidence>